<dbReference type="OrthoDB" id="255603at2"/>
<keyword evidence="5" id="KW-1185">Reference proteome</keyword>
<evidence type="ECO:0000313" key="4">
    <source>
        <dbReference type="EMBL" id="RYB97585.1"/>
    </source>
</evidence>
<feature type="domain" description="BD-FAE-like" evidence="3">
    <location>
        <begin position="64"/>
        <end position="235"/>
    </location>
</feature>
<name>A0A4Q2S7C2_9ACTN</name>
<reference evidence="4 5" key="1">
    <citation type="submission" date="2019-01" db="EMBL/GenBank/DDBJ databases">
        <title>Novel species of Nocardioides.</title>
        <authorList>
            <person name="Liu Q."/>
            <person name="Xin Y.-H."/>
        </authorList>
    </citation>
    <scope>NUCLEOTIDE SEQUENCE [LARGE SCALE GENOMIC DNA]</scope>
    <source>
        <strain evidence="4 5">CGMCC 4.6875</strain>
    </source>
</reference>
<comment type="caution">
    <text evidence="4">The sequence shown here is derived from an EMBL/GenBank/DDBJ whole genome shotgun (WGS) entry which is preliminary data.</text>
</comment>
<accession>A0A4Q2S7C2</accession>
<keyword evidence="1 4" id="KW-0378">Hydrolase</keyword>
<protein>
    <submittedName>
        <fullName evidence="4">Alpha/beta hydrolase</fullName>
    </submittedName>
</protein>
<dbReference type="InterPro" id="IPR029058">
    <property type="entry name" value="AB_hydrolase_fold"/>
</dbReference>
<keyword evidence="2" id="KW-0732">Signal</keyword>
<evidence type="ECO:0000256" key="1">
    <source>
        <dbReference type="ARBA" id="ARBA00022801"/>
    </source>
</evidence>
<dbReference type="PANTHER" id="PTHR48081:SF33">
    <property type="entry name" value="KYNURENINE FORMAMIDASE"/>
    <property type="match status" value="1"/>
</dbReference>
<gene>
    <name evidence="4" type="ORF">EUA07_19595</name>
</gene>
<dbReference type="SUPFAM" id="SSF53474">
    <property type="entry name" value="alpha/beta-Hydrolases"/>
    <property type="match status" value="1"/>
</dbReference>
<dbReference type="InterPro" id="IPR050300">
    <property type="entry name" value="GDXG_lipolytic_enzyme"/>
</dbReference>
<dbReference type="AlphaFoldDB" id="A0A4Q2S7C2"/>
<dbReference type="EMBL" id="SDWU01000028">
    <property type="protein sequence ID" value="RYB97585.1"/>
    <property type="molecule type" value="Genomic_DNA"/>
</dbReference>
<dbReference type="Pfam" id="PF20434">
    <property type="entry name" value="BD-FAE"/>
    <property type="match status" value="1"/>
</dbReference>
<dbReference type="InterPro" id="IPR049492">
    <property type="entry name" value="BD-FAE-like_dom"/>
</dbReference>
<dbReference type="Gene3D" id="3.40.50.1820">
    <property type="entry name" value="alpha/beta hydrolase"/>
    <property type="match status" value="1"/>
</dbReference>
<proteinExistence type="predicted"/>
<evidence type="ECO:0000256" key="2">
    <source>
        <dbReference type="SAM" id="SignalP"/>
    </source>
</evidence>
<feature type="signal peptide" evidence="2">
    <location>
        <begin position="1"/>
        <end position="21"/>
    </location>
</feature>
<dbReference type="PANTHER" id="PTHR48081">
    <property type="entry name" value="AB HYDROLASE SUPERFAMILY PROTEIN C4A8.06C"/>
    <property type="match status" value="1"/>
</dbReference>
<evidence type="ECO:0000313" key="5">
    <source>
        <dbReference type="Proteomes" id="UP000293291"/>
    </source>
</evidence>
<dbReference type="Proteomes" id="UP000293291">
    <property type="component" value="Unassembled WGS sequence"/>
</dbReference>
<sequence length="278" mass="28385">MRRRTFLALPALGLVPCAVLSACSRAPTPGRAHGVSQGAGQDGAVRITYGDDPSQLVELHRPSTASRGVVVVIHGGFWKSAYDHTLGTPLARALAERGWTAWNIEYRRVGNGGGTPETFDDVAAAIDALADVDGLDLSTVVTLGHSAGGHLAVWAAGRPDPGVRVTHAISQAGVLDLVASDRAGLGGGAAAALLGHPAGAGDAQWDPQQQIPLDVPVWAVHAPDDDTVPFAQAEAYVDAATAAGAEATLVEVTGGHFGVIDPDSDAWAAQLEVLDAIG</sequence>
<evidence type="ECO:0000259" key="3">
    <source>
        <dbReference type="Pfam" id="PF20434"/>
    </source>
</evidence>
<dbReference type="PROSITE" id="PS51257">
    <property type="entry name" value="PROKAR_LIPOPROTEIN"/>
    <property type="match status" value="1"/>
</dbReference>
<feature type="chain" id="PRO_5038882035" evidence="2">
    <location>
        <begin position="22"/>
        <end position="278"/>
    </location>
</feature>
<dbReference type="GO" id="GO:0016787">
    <property type="term" value="F:hydrolase activity"/>
    <property type="evidence" value="ECO:0007669"/>
    <property type="project" value="UniProtKB-KW"/>
</dbReference>
<organism evidence="4 5">
    <name type="scientific">Nocardioides ganghwensis</name>
    <dbReference type="NCBI Taxonomy" id="252230"/>
    <lineage>
        <taxon>Bacteria</taxon>
        <taxon>Bacillati</taxon>
        <taxon>Actinomycetota</taxon>
        <taxon>Actinomycetes</taxon>
        <taxon>Propionibacteriales</taxon>
        <taxon>Nocardioidaceae</taxon>
        <taxon>Nocardioides</taxon>
    </lineage>
</organism>